<dbReference type="Proteomes" id="UP000275408">
    <property type="component" value="Unassembled WGS sequence"/>
</dbReference>
<accession>A0A3M6UH93</accession>
<feature type="region of interest" description="Disordered" evidence="1">
    <location>
        <begin position="162"/>
        <end position="239"/>
    </location>
</feature>
<dbReference type="Pfam" id="PF13843">
    <property type="entry name" value="DDE_Tnp_1_7"/>
    <property type="match status" value="1"/>
</dbReference>
<dbReference type="InterPro" id="IPR029526">
    <property type="entry name" value="PGBD"/>
</dbReference>
<proteinExistence type="predicted"/>
<protein>
    <recommendedName>
        <fullName evidence="2">PiggyBac transposable element-derived protein domain-containing protein</fullName>
    </recommendedName>
</protein>
<dbReference type="PANTHER" id="PTHR46599">
    <property type="entry name" value="PIGGYBAC TRANSPOSABLE ELEMENT-DERIVED PROTEIN 4"/>
    <property type="match status" value="1"/>
</dbReference>
<dbReference type="AlphaFoldDB" id="A0A3M6UH93"/>
<evidence type="ECO:0000256" key="1">
    <source>
        <dbReference type="SAM" id="MobiDB-lite"/>
    </source>
</evidence>
<name>A0A3M6UH93_POCDA</name>
<gene>
    <name evidence="3" type="ORF">pdam_00024241</name>
</gene>
<feature type="region of interest" description="Disordered" evidence="1">
    <location>
        <begin position="499"/>
        <end position="519"/>
    </location>
</feature>
<feature type="domain" description="PiggyBac transposable element-derived protein" evidence="2">
    <location>
        <begin position="307"/>
        <end position="358"/>
    </location>
</feature>
<reference evidence="3 4" key="1">
    <citation type="journal article" date="2018" name="Sci. Rep.">
        <title>Comparative analysis of the Pocillopora damicornis genome highlights role of immune system in coral evolution.</title>
        <authorList>
            <person name="Cunning R."/>
            <person name="Bay R.A."/>
            <person name="Gillette P."/>
            <person name="Baker A.C."/>
            <person name="Traylor-Knowles N."/>
        </authorList>
    </citation>
    <scope>NUCLEOTIDE SEQUENCE [LARGE SCALE GENOMIC DNA]</scope>
    <source>
        <strain evidence="3">RSMAS</strain>
        <tissue evidence="3">Whole animal</tissue>
    </source>
</reference>
<dbReference type="EMBL" id="RCHS01001535">
    <property type="protein sequence ID" value="RMX53001.1"/>
    <property type="molecule type" value="Genomic_DNA"/>
</dbReference>
<feature type="compositionally biased region" description="Acidic residues" evidence="1">
    <location>
        <begin position="166"/>
        <end position="202"/>
    </location>
</feature>
<evidence type="ECO:0000259" key="2">
    <source>
        <dbReference type="Pfam" id="PF13843"/>
    </source>
</evidence>
<comment type="caution">
    <text evidence="3">The sequence shown here is derived from an EMBL/GenBank/DDBJ whole genome shotgun (WGS) entry which is preliminary data.</text>
</comment>
<evidence type="ECO:0000313" key="3">
    <source>
        <dbReference type="EMBL" id="RMX53001.1"/>
    </source>
</evidence>
<feature type="compositionally biased region" description="Basic and acidic residues" evidence="1">
    <location>
        <begin position="203"/>
        <end position="220"/>
    </location>
</feature>
<dbReference type="PANTHER" id="PTHR46599:SF3">
    <property type="entry name" value="PIGGYBAC TRANSPOSABLE ELEMENT-DERIVED PROTEIN 4"/>
    <property type="match status" value="1"/>
</dbReference>
<sequence length="519" mass="58857">MRPPTCLALNSFPSMSDFLIATTIHRNTSGVQQMQLDEAIAKNIMRNLNSLLSQYTGILSGIQQMQLGKATVENITRKLPNWQLELTNLCGRAYDGANAGATKGAAAHILQQYSKALFTLCADHMLNLCMVKCFSVLKVSNATEHPDSSVCFFDNLPKLSSMSDSESSDDGLSENEELGHDEEMEDDGSEWEDASSDEDDDEPPARRVRQELTERYDTADTYRPAVPFNPRRPTGPQLADRTRQDAMLRFSKEVDFFKLFFPVALVQKLCDFTNAYAQEHIDDNPTYQNKAKGWDLISVSEMYGRFSIKVLKQPKAIQDYNRNMKGVDQSDQLIGSYMKKYWKVLFFHLIDVSIVNAFVLWKEYQSQHPERADLQRPKGYDQVAFREALVRQLVSIEEADPVPVREKQPKLPKNAWNGASHLPVVDSSHGRCKVCTSSGVQSRPNVKCETCDVVLCLNNDRNCFYQVKQNRKEVDGFHQHIYNTAVALASEVRLSEETPRVTGWQQHRTNPEASTPCEF</sequence>
<evidence type="ECO:0000313" key="4">
    <source>
        <dbReference type="Proteomes" id="UP000275408"/>
    </source>
</evidence>
<feature type="compositionally biased region" description="Polar residues" evidence="1">
    <location>
        <begin position="503"/>
        <end position="513"/>
    </location>
</feature>
<keyword evidence="4" id="KW-1185">Reference proteome</keyword>
<organism evidence="3 4">
    <name type="scientific">Pocillopora damicornis</name>
    <name type="common">Cauliflower coral</name>
    <name type="synonym">Millepora damicornis</name>
    <dbReference type="NCBI Taxonomy" id="46731"/>
    <lineage>
        <taxon>Eukaryota</taxon>
        <taxon>Metazoa</taxon>
        <taxon>Cnidaria</taxon>
        <taxon>Anthozoa</taxon>
        <taxon>Hexacorallia</taxon>
        <taxon>Scleractinia</taxon>
        <taxon>Astrocoeniina</taxon>
        <taxon>Pocilloporidae</taxon>
        <taxon>Pocillopora</taxon>
    </lineage>
</organism>